<feature type="chain" id="PRO_5031359334" evidence="1">
    <location>
        <begin position="28"/>
        <end position="501"/>
    </location>
</feature>
<dbReference type="EMBL" id="HBFR01000352">
    <property type="protein sequence ID" value="CAD8873076.1"/>
    <property type="molecule type" value="Transcribed_RNA"/>
</dbReference>
<keyword evidence="1" id="KW-0732">Signal</keyword>
<sequence>MAIVQFLSYTFVLFTCMPFNLLFRVSAVEICAGQSIATQLSAAIEKSMNDNSKHTWGVHVNIPAAISGTIKDEKASFDAPFIFYEERQIRARIPMVPLVAVFHTPIGGMEGHMASYVATTVTTPGTVPIQWQVTSQITSRGSMGYMYPHPDGTQIFFAYEIESESGNTIAIRLYSDINQLKKNNCYFREVQLERKILIPSGSSIMNEVTVRNIGTPSISKIVVDSSDISIHLRFHYYLEENNPTDLQGKGIVKFPSSGDEMVSAEYKNWQGMSDGAIKDGMRKIGIAGKIGRRAEISDPEGENDVTELLLFEAQLADAGETSTGWLSWRPVLYDTRCGDAMIVPLRLPQNLQTFANPRVSYIDFDYFFISFFVPSEAFDDQDMNEFQTMDKTKCPLCADNPMEKALAPAQAGTFFVVVPVESFFPKNPVAGCYDDPTFSYIKVKGQNKRKTFTCETLMQMKDTKPKSNQLNCKLKKGNCRDTAKTVADCCPLACGLVCPDS</sequence>
<proteinExistence type="predicted"/>
<name>A0A7S1FJW7_9STRA</name>
<accession>A0A7S1FJW7</accession>
<reference evidence="2" key="1">
    <citation type="submission" date="2021-01" db="EMBL/GenBank/DDBJ databases">
        <authorList>
            <person name="Corre E."/>
            <person name="Pelletier E."/>
            <person name="Niang G."/>
            <person name="Scheremetjew M."/>
            <person name="Finn R."/>
            <person name="Kale V."/>
            <person name="Holt S."/>
            <person name="Cochrane G."/>
            <person name="Meng A."/>
            <person name="Brown T."/>
            <person name="Cohen L."/>
        </authorList>
    </citation>
    <scope>NUCLEOTIDE SEQUENCE</scope>
    <source>
        <strain evidence="2">308</strain>
    </source>
</reference>
<feature type="signal peptide" evidence="1">
    <location>
        <begin position="1"/>
        <end position="27"/>
    </location>
</feature>
<evidence type="ECO:0000256" key="1">
    <source>
        <dbReference type="SAM" id="SignalP"/>
    </source>
</evidence>
<gene>
    <name evidence="2" type="ORF">CHYS00102_LOCUS234</name>
</gene>
<evidence type="ECO:0000313" key="2">
    <source>
        <dbReference type="EMBL" id="CAD8873076.1"/>
    </source>
</evidence>
<organism evidence="2">
    <name type="scientific">Corethron hystrix</name>
    <dbReference type="NCBI Taxonomy" id="216773"/>
    <lineage>
        <taxon>Eukaryota</taxon>
        <taxon>Sar</taxon>
        <taxon>Stramenopiles</taxon>
        <taxon>Ochrophyta</taxon>
        <taxon>Bacillariophyta</taxon>
        <taxon>Coscinodiscophyceae</taxon>
        <taxon>Corethrophycidae</taxon>
        <taxon>Corethrales</taxon>
        <taxon>Corethraceae</taxon>
        <taxon>Corethron</taxon>
    </lineage>
</organism>
<protein>
    <submittedName>
        <fullName evidence="2">Uncharacterized protein</fullName>
    </submittedName>
</protein>
<dbReference type="AlphaFoldDB" id="A0A7S1FJW7"/>